<evidence type="ECO:0000313" key="3">
    <source>
        <dbReference type="Proteomes" id="UP001497623"/>
    </source>
</evidence>
<feature type="domain" description="C-type lectin" evidence="1">
    <location>
        <begin position="12"/>
        <end position="128"/>
    </location>
</feature>
<gene>
    <name evidence="2" type="ORF">MNOR_LOCUS30330</name>
</gene>
<dbReference type="InterPro" id="IPR001304">
    <property type="entry name" value="C-type_lectin-like"/>
</dbReference>
<evidence type="ECO:0000313" key="2">
    <source>
        <dbReference type="EMBL" id="CAL4149113.1"/>
    </source>
</evidence>
<dbReference type="Pfam" id="PF00059">
    <property type="entry name" value="Lectin_C"/>
    <property type="match status" value="1"/>
</dbReference>
<dbReference type="Proteomes" id="UP001497623">
    <property type="component" value="Unassembled WGS sequence"/>
</dbReference>
<accession>A0AAV2RZQ8</accession>
<dbReference type="AlphaFoldDB" id="A0AAV2RZQ8"/>
<dbReference type="PROSITE" id="PS50041">
    <property type="entry name" value="C_TYPE_LECTIN_2"/>
    <property type="match status" value="1"/>
</dbReference>
<name>A0AAV2RZQ8_MEGNR</name>
<dbReference type="SUPFAM" id="SSF56436">
    <property type="entry name" value="C-type lectin-like"/>
    <property type="match status" value="1"/>
</dbReference>
<reference evidence="2 3" key="1">
    <citation type="submission" date="2024-05" db="EMBL/GenBank/DDBJ databases">
        <authorList>
            <person name="Wallberg A."/>
        </authorList>
    </citation>
    <scope>NUCLEOTIDE SEQUENCE [LARGE SCALE GENOMIC DNA]</scope>
</reference>
<evidence type="ECO:0000259" key="1">
    <source>
        <dbReference type="PROSITE" id="PS50041"/>
    </source>
</evidence>
<dbReference type="SMART" id="SM00034">
    <property type="entry name" value="CLECT"/>
    <property type="match status" value="1"/>
</dbReference>
<comment type="caution">
    <text evidence="2">The sequence shown here is derived from an EMBL/GenBank/DDBJ whole genome shotgun (WGS) entry which is preliminary data.</text>
</comment>
<dbReference type="InterPro" id="IPR016186">
    <property type="entry name" value="C-type_lectin-like/link_sf"/>
</dbReference>
<proteinExistence type="predicted"/>
<feature type="non-terminal residue" evidence="2">
    <location>
        <position position="1"/>
    </location>
</feature>
<dbReference type="EMBL" id="CAXKWB010036820">
    <property type="protein sequence ID" value="CAL4149113.1"/>
    <property type="molecule type" value="Genomic_DNA"/>
</dbReference>
<protein>
    <recommendedName>
        <fullName evidence="1">C-type lectin domain-containing protein</fullName>
    </recommendedName>
</protein>
<organism evidence="2 3">
    <name type="scientific">Meganyctiphanes norvegica</name>
    <name type="common">Northern krill</name>
    <name type="synonym">Thysanopoda norvegica</name>
    <dbReference type="NCBI Taxonomy" id="48144"/>
    <lineage>
        <taxon>Eukaryota</taxon>
        <taxon>Metazoa</taxon>
        <taxon>Ecdysozoa</taxon>
        <taxon>Arthropoda</taxon>
        <taxon>Crustacea</taxon>
        <taxon>Multicrustacea</taxon>
        <taxon>Malacostraca</taxon>
        <taxon>Eumalacostraca</taxon>
        <taxon>Eucarida</taxon>
        <taxon>Euphausiacea</taxon>
        <taxon>Euphausiidae</taxon>
        <taxon>Meganyctiphanes</taxon>
    </lineage>
</organism>
<dbReference type="InterPro" id="IPR016187">
    <property type="entry name" value="CTDL_fold"/>
</dbReference>
<sequence>DTRACTAGFFKIGNQCFKLFTDMKRSWYNAKIKCQDEGLQQAKPNDPLTLRRYIIEKYGNKCAWLGARGDNTAFKWERNGKRISSSSDLWWAGHPGRKVTKGFCLLLLSTSTHLRQQPSHPLISFICTKMKYYALCEA</sequence>
<dbReference type="Gene3D" id="3.10.100.10">
    <property type="entry name" value="Mannose-Binding Protein A, subunit A"/>
    <property type="match status" value="1"/>
</dbReference>
<dbReference type="CDD" id="cd00037">
    <property type="entry name" value="CLECT"/>
    <property type="match status" value="1"/>
</dbReference>
<keyword evidence="3" id="KW-1185">Reference proteome</keyword>